<dbReference type="Proteomes" id="UP000310200">
    <property type="component" value="Unassembled WGS sequence"/>
</dbReference>
<name>A0A4S2KVB0_9HYME</name>
<reference evidence="1 2" key="1">
    <citation type="journal article" date="2019" name="Philos. Trans. R. Soc. Lond., B, Biol. Sci.">
        <title>Ant behaviour and brain gene expression of defending hosts depend on the ecological success of the intruding social parasite.</title>
        <authorList>
            <person name="Kaur R."/>
            <person name="Stoldt M."/>
            <person name="Jongepier E."/>
            <person name="Feldmeyer B."/>
            <person name="Menzel F."/>
            <person name="Bornberg-Bauer E."/>
            <person name="Foitzik S."/>
        </authorList>
    </citation>
    <scope>NUCLEOTIDE SEQUENCE [LARGE SCALE GENOMIC DNA]</scope>
    <source>
        <tissue evidence="1">Whole body</tissue>
    </source>
</reference>
<evidence type="ECO:0000313" key="1">
    <source>
        <dbReference type="EMBL" id="TGZ53985.1"/>
    </source>
</evidence>
<proteinExistence type="predicted"/>
<evidence type="ECO:0000313" key="2">
    <source>
        <dbReference type="Proteomes" id="UP000310200"/>
    </source>
</evidence>
<dbReference type="EMBL" id="QBLH01000870">
    <property type="protein sequence ID" value="TGZ53985.1"/>
    <property type="molecule type" value="Genomic_DNA"/>
</dbReference>
<dbReference type="AlphaFoldDB" id="A0A4S2KVB0"/>
<comment type="caution">
    <text evidence="1">The sequence shown here is derived from an EMBL/GenBank/DDBJ whole genome shotgun (WGS) entry which is preliminary data.</text>
</comment>
<organism evidence="1 2">
    <name type="scientific">Temnothorax longispinosus</name>
    <dbReference type="NCBI Taxonomy" id="300112"/>
    <lineage>
        <taxon>Eukaryota</taxon>
        <taxon>Metazoa</taxon>
        <taxon>Ecdysozoa</taxon>
        <taxon>Arthropoda</taxon>
        <taxon>Hexapoda</taxon>
        <taxon>Insecta</taxon>
        <taxon>Pterygota</taxon>
        <taxon>Neoptera</taxon>
        <taxon>Endopterygota</taxon>
        <taxon>Hymenoptera</taxon>
        <taxon>Apocrita</taxon>
        <taxon>Aculeata</taxon>
        <taxon>Formicoidea</taxon>
        <taxon>Formicidae</taxon>
        <taxon>Myrmicinae</taxon>
        <taxon>Temnothorax</taxon>
    </lineage>
</organism>
<sequence>MLKDELLNLRCRPPPPTISELGALLVFASVIEQTIKRRGGTIGGG</sequence>
<gene>
    <name evidence="1" type="ORF">DBV15_07635</name>
</gene>
<protein>
    <submittedName>
        <fullName evidence="1">Uncharacterized protein</fullName>
    </submittedName>
</protein>
<keyword evidence="2" id="KW-1185">Reference proteome</keyword>
<accession>A0A4S2KVB0</accession>